<dbReference type="AlphaFoldDB" id="A0A090ZDZ0"/>
<dbReference type="EMBL" id="JMQA01000022">
    <property type="protein sequence ID" value="KFN09519.1"/>
    <property type="molecule type" value="Genomic_DNA"/>
</dbReference>
<proteinExistence type="predicted"/>
<dbReference type="HOGENOM" id="CLU_116697_0_0_9"/>
<gene>
    <name evidence="1" type="ORF">DJ90_3164</name>
</gene>
<dbReference type="Gene3D" id="3.30.460.40">
    <property type="match status" value="1"/>
</dbReference>
<reference evidence="1 2" key="1">
    <citation type="submission" date="2014-04" db="EMBL/GenBank/DDBJ databases">
        <authorList>
            <person name="Bishop-Lilly K.A."/>
            <person name="Broomall S.M."/>
            <person name="Chain P.S."/>
            <person name="Chertkov O."/>
            <person name="Coyne S.R."/>
            <person name="Daligault H.E."/>
            <person name="Davenport K.W."/>
            <person name="Erkkila T."/>
            <person name="Frey K.G."/>
            <person name="Gibbons H.S."/>
            <person name="Gu W."/>
            <person name="Jaissle J."/>
            <person name="Johnson S.L."/>
            <person name="Koroleva G.I."/>
            <person name="Ladner J.T."/>
            <person name="Lo C.-C."/>
            <person name="Minogue T.D."/>
            <person name="Munk C."/>
            <person name="Palacios G.F."/>
            <person name="Redden C.L."/>
            <person name="Rosenzweig C.N."/>
            <person name="Scholz M.B."/>
            <person name="Teshima H."/>
            <person name="Xu Y."/>
        </authorList>
    </citation>
    <scope>NUCLEOTIDE SEQUENCE [LARGE SCALE GENOMIC DNA]</scope>
    <source>
        <strain evidence="1 2">8244</strain>
    </source>
</reference>
<keyword evidence="2" id="KW-1185">Reference proteome</keyword>
<comment type="caution">
    <text evidence="1">The sequence shown here is derived from an EMBL/GenBank/DDBJ whole genome shotgun (WGS) entry which is preliminary data.</text>
</comment>
<dbReference type="RefSeq" id="WP_036621914.1">
    <property type="nucleotide sequence ID" value="NZ_JAKOBR010000120.1"/>
</dbReference>
<dbReference type="STRING" id="44252.DJ90_3164"/>
<dbReference type="Proteomes" id="UP000029278">
    <property type="component" value="Unassembled WGS sequence"/>
</dbReference>
<accession>A0A090ZDZ0</accession>
<dbReference type="InterPro" id="IPR043519">
    <property type="entry name" value="NT_sf"/>
</dbReference>
<dbReference type="OrthoDB" id="2678373at2"/>
<evidence type="ECO:0008006" key="3">
    <source>
        <dbReference type="Google" id="ProtNLM"/>
    </source>
</evidence>
<evidence type="ECO:0000313" key="1">
    <source>
        <dbReference type="EMBL" id="KFN09519.1"/>
    </source>
</evidence>
<evidence type="ECO:0000313" key="2">
    <source>
        <dbReference type="Proteomes" id="UP000029278"/>
    </source>
</evidence>
<dbReference type="GeneID" id="77006504"/>
<dbReference type="SUPFAM" id="SSF81301">
    <property type="entry name" value="Nucleotidyltransferase"/>
    <property type="match status" value="1"/>
</dbReference>
<name>A0A090ZDZ0_PAEMA</name>
<protein>
    <recommendedName>
        <fullName evidence="3">Nucleotidyl transferase AbiEii/AbiGii toxin family protein</fullName>
    </recommendedName>
</protein>
<organism evidence="1 2">
    <name type="scientific">Paenibacillus macerans</name>
    <name type="common">Bacillus macerans</name>
    <dbReference type="NCBI Taxonomy" id="44252"/>
    <lineage>
        <taxon>Bacteria</taxon>
        <taxon>Bacillati</taxon>
        <taxon>Bacillota</taxon>
        <taxon>Bacilli</taxon>
        <taxon>Bacillales</taxon>
        <taxon>Paenibacillaceae</taxon>
        <taxon>Paenibacillus</taxon>
    </lineage>
</organism>
<sequence length="212" mass="23415">MNGNRSYAFPGLTAAIGQMAGLCAGAEAKWLLGGSCGLWLQGVRLDTRPRDIDVYADEGDARLVHERMSEYATDIPRQDRTGSYASLLSHYRLDGVTVELVGGFEVKTDSAYYRTEIAGILDENAPLVRLGEAELRLMPLAHEFVFNVLRARPDRYLAIAEVIRGEADRHLPLLRELLRRNQWTAGIVGKMAEVLDRPLLSGPWGEYGGGQA</sequence>
<dbReference type="PATRIC" id="fig|44252.3.peg.2297"/>